<feature type="transmembrane region" description="Helical" evidence="2">
    <location>
        <begin position="587"/>
        <end position="607"/>
    </location>
</feature>
<dbReference type="AlphaFoldDB" id="A0A166QB19"/>
<proteinExistence type="predicted"/>
<keyword evidence="2" id="KW-1133">Transmembrane helix</keyword>
<sequence>MATLDLKPLRFVLRLLHYLISLAGGSIKGLLALIGWTYRRLARNRDKHFRGCSLTPSDTECTEPPSNQHTSCPSAIPRVEHDFTDVRYGAKSSKAPEDPPSHLPPVHSHDEYVCPSFAPRAEHVTLDIPLQDHVDDNGGPYPTTVHSPSQTFFSGQGSIYAGSRSSRAISIEETSGSDTRSVNSRGSRQSGARETNAASAPSIPVLPISTHGLQMISAGPGMRISQSSASPMPSRPASSNSQNSDPPGEPIKISSPMPPPRQLTPPPSPIATPIGGSISRSSSPENGLTIMPMSTATVQRWNRGVKISTEFNHCLVGPFNFEFKDNSPPEGWAACQHPEGALYFFHAEKRVFTDVLMYNPEKATIVNEAANQILGKIHQNALDEEAVLPKEYDLVIELVELYCETVVGYYFANHASRLLFWMEEFDAWRICCEITCVVSFSHLHTLTSQTSTTAWLKEDNKILLDVLDRICDPSELACDRAHSGAIIEHNHFLHLHGQHGSRLDIGQTVHGTITKPRTRSFQIMEAFLFWGSMSHLRALENIWVDRFVHANSWKAFIGNLEKQWGELSIASVDNGGLDVSHRSPTQILIYTSTVTSLSSMLFALFLLKQNRPKGQGPVETAARFLGNMTHDSTTGLENLAIMYALPYALLIWSTLEFLAAFLFYCFHNTSTPTCVTVASALGGCMALVAWYSTRLWIGESNGRYYLQRLSQWMRTMFIALWSKMRPWRADGSNESFRRGKFRGSPPVGTCQKVVQVATSPSFAAQHRMQAIAYNMPPSDNAEFSPNELQN</sequence>
<protein>
    <recommendedName>
        <fullName evidence="5">WW domain-containing protein</fullName>
    </recommendedName>
</protein>
<dbReference type="OrthoDB" id="2657661at2759"/>
<name>A0A166QB19_9AGAM</name>
<feature type="compositionally biased region" description="Pro residues" evidence="1">
    <location>
        <begin position="256"/>
        <end position="270"/>
    </location>
</feature>
<evidence type="ECO:0000256" key="1">
    <source>
        <dbReference type="SAM" id="MobiDB-lite"/>
    </source>
</evidence>
<evidence type="ECO:0008006" key="5">
    <source>
        <dbReference type="Google" id="ProtNLM"/>
    </source>
</evidence>
<keyword evidence="4" id="KW-1185">Reference proteome</keyword>
<evidence type="ECO:0000313" key="3">
    <source>
        <dbReference type="EMBL" id="KZP26955.1"/>
    </source>
</evidence>
<feature type="transmembrane region" description="Helical" evidence="2">
    <location>
        <begin position="640"/>
        <end position="666"/>
    </location>
</feature>
<feature type="region of interest" description="Disordered" evidence="1">
    <location>
        <begin position="221"/>
        <end position="289"/>
    </location>
</feature>
<feature type="region of interest" description="Disordered" evidence="1">
    <location>
        <begin position="130"/>
        <end position="206"/>
    </location>
</feature>
<dbReference type="Proteomes" id="UP000076532">
    <property type="component" value="Unassembled WGS sequence"/>
</dbReference>
<accession>A0A166QB19</accession>
<keyword evidence="2" id="KW-0472">Membrane</keyword>
<feature type="transmembrane region" description="Helical" evidence="2">
    <location>
        <begin position="15"/>
        <end position="38"/>
    </location>
</feature>
<organism evidence="3 4">
    <name type="scientific">Athelia psychrophila</name>
    <dbReference type="NCBI Taxonomy" id="1759441"/>
    <lineage>
        <taxon>Eukaryota</taxon>
        <taxon>Fungi</taxon>
        <taxon>Dikarya</taxon>
        <taxon>Basidiomycota</taxon>
        <taxon>Agaricomycotina</taxon>
        <taxon>Agaricomycetes</taxon>
        <taxon>Agaricomycetidae</taxon>
        <taxon>Atheliales</taxon>
        <taxon>Atheliaceae</taxon>
        <taxon>Athelia</taxon>
    </lineage>
</organism>
<feature type="compositionally biased region" description="Low complexity" evidence="1">
    <location>
        <begin position="225"/>
        <end position="241"/>
    </location>
</feature>
<dbReference type="EMBL" id="KV417511">
    <property type="protein sequence ID" value="KZP26955.1"/>
    <property type="molecule type" value="Genomic_DNA"/>
</dbReference>
<feature type="compositionally biased region" description="Low complexity" evidence="1">
    <location>
        <begin position="273"/>
        <end position="284"/>
    </location>
</feature>
<evidence type="ECO:0000256" key="2">
    <source>
        <dbReference type="SAM" id="Phobius"/>
    </source>
</evidence>
<feature type="compositionally biased region" description="Polar residues" evidence="1">
    <location>
        <begin position="144"/>
        <end position="199"/>
    </location>
</feature>
<gene>
    <name evidence="3" type="ORF">FIBSPDRAFT_928377</name>
</gene>
<evidence type="ECO:0000313" key="4">
    <source>
        <dbReference type="Proteomes" id="UP000076532"/>
    </source>
</evidence>
<keyword evidence="2" id="KW-0812">Transmembrane</keyword>
<feature type="transmembrane region" description="Helical" evidence="2">
    <location>
        <begin position="673"/>
        <end position="692"/>
    </location>
</feature>
<reference evidence="3 4" key="1">
    <citation type="journal article" date="2016" name="Mol. Biol. Evol.">
        <title>Comparative Genomics of Early-Diverging Mushroom-Forming Fungi Provides Insights into the Origins of Lignocellulose Decay Capabilities.</title>
        <authorList>
            <person name="Nagy L.G."/>
            <person name="Riley R."/>
            <person name="Tritt A."/>
            <person name="Adam C."/>
            <person name="Daum C."/>
            <person name="Floudas D."/>
            <person name="Sun H."/>
            <person name="Yadav J.S."/>
            <person name="Pangilinan J."/>
            <person name="Larsson K.H."/>
            <person name="Matsuura K."/>
            <person name="Barry K."/>
            <person name="Labutti K."/>
            <person name="Kuo R."/>
            <person name="Ohm R.A."/>
            <person name="Bhattacharya S.S."/>
            <person name="Shirouzu T."/>
            <person name="Yoshinaga Y."/>
            <person name="Martin F.M."/>
            <person name="Grigoriev I.V."/>
            <person name="Hibbett D.S."/>
        </authorList>
    </citation>
    <scope>NUCLEOTIDE SEQUENCE [LARGE SCALE GENOMIC DNA]</scope>
    <source>
        <strain evidence="3 4">CBS 109695</strain>
    </source>
</reference>